<dbReference type="GO" id="GO:0033615">
    <property type="term" value="P:mitochondrial proton-transporting ATP synthase complex assembly"/>
    <property type="evidence" value="ECO:0007669"/>
    <property type="project" value="TreeGrafter"/>
</dbReference>
<accession>A0A8C5GGW6</accession>
<evidence type="ECO:0000256" key="1">
    <source>
        <dbReference type="ARBA" id="ARBA00005280"/>
    </source>
</evidence>
<dbReference type="Ensembl" id="ENSGWIT00000032878.1">
    <property type="protein sequence ID" value="ENSGWIP00000030149.1"/>
    <property type="gene ID" value="ENSGWIG00000015701.1"/>
</dbReference>
<proteinExistence type="inferred from homology"/>
<keyword evidence="4" id="KW-1185">Reference proteome</keyword>
<dbReference type="PANTHER" id="PTHR13281">
    <property type="entry name" value="TRANSMEMBRANE PROTEIN 70, MITOCHONDRIAL"/>
    <property type="match status" value="1"/>
</dbReference>
<keyword evidence="2" id="KW-0472">Membrane</keyword>
<dbReference type="InterPro" id="IPR009724">
    <property type="entry name" value="TMEM70"/>
</dbReference>
<feature type="transmembrane region" description="Helical" evidence="2">
    <location>
        <begin position="95"/>
        <end position="113"/>
    </location>
</feature>
<evidence type="ECO:0000256" key="2">
    <source>
        <dbReference type="SAM" id="Phobius"/>
    </source>
</evidence>
<dbReference type="PANTHER" id="PTHR13281:SF0">
    <property type="entry name" value="TRANSMEMBRANE PROTEIN 70, MITOCHONDRIAL"/>
    <property type="match status" value="1"/>
</dbReference>
<dbReference type="AlphaFoldDB" id="A0A8C5GGW6"/>
<protein>
    <recommendedName>
        <fullName evidence="5">Transmembrane protein 70</fullName>
    </recommendedName>
</protein>
<dbReference type="Pfam" id="PF06979">
    <property type="entry name" value="TMEM70"/>
    <property type="match status" value="1"/>
</dbReference>
<gene>
    <name evidence="3" type="primary">tmem70</name>
</gene>
<dbReference type="OrthoDB" id="156886at2759"/>
<dbReference type="InterPro" id="IPR045325">
    <property type="entry name" value="TMEM70/TMEM186/TMEM223"/>
</dbReference>
<evidence type="ECO:0000313" key="3">
    <source>
        <dbReference type="Ensembl" id="ENSGWIP00000030149.1"/>
    </source>
</evidence>
<sequence>MFTVRFLCRSPAYFISKRCSSVCLTKLSHSASFHFPAGNVKQTSLFCPFRRSIPGQTEFSSCRLPTRCLSTNVHSEDGTLIYSGSLATAVRGVKLFSYSTSAASLILMPQFLLKTGLGLESVVMQVAFCGVIGLFTFLTPVLLHFFTKGYVIRLYHHPDTDTYTAITYSIFLTEKKSVFHQSQVRIPAISKMFTSFYANNMGLLVNPDLFVLPQDYNHLMGYDKPFSFSSDDMDPPEKS</sequence>
<keyword evidence="2" id="KW-1133">Transmembrane helix</keyword>
<dbReference type="CTD" id="54968"/>
<dbReference type="RefSeq" id="XP_028327713.1">
    <property type="nucleotide sequence ID" value="XM_028471912.1"/>
</dbReference>
<dbReference type="GO" id="GO:0031966">
    <property type="term" value="C:mitochondrial membrane"/>
    <property type="evidence" value="ECO:0007669"/>
    <property type="project" value="TreeGrafter"/>
</dbReference>
<name>A0A8C5GGW6_GOUWI</name>
<dbReference type="Proteomes" id="UP000694680">
    <property type="component" value="Chromosome 17"/>
</dbReference>
<reference evidence="3" key="2">
    <citation type="submission" date="2025-08" db="UniProtKB">
        <authorList>
            <consortium name="Ensembl"/>
        </authorList>
    </citation>
    <scope>IDENTIFICATION</scope>
</reference>
<reference evidence="3" key="3">
    <citation type="submission" date="2025-09" db="UniProtKB">
        <authorList>
            <consortium name="Ensembl"/>
        </authorList>
    </citation>
    <scope>IDENTIFICATION</scope>
</reference>
<evidence type="ECO:0008006" key="5">
    <source>
        <dbReference type="Google" id="ProtNLM"/>
    </source>
</evidence>
<dbReference type="GeneID" id="114478725"/>
<organism evidence="3 4">
    <name type="scientific">Gouania willdenowi</name>
    <name type="common">Blunt-snouted clingfish</name>
    <name type="synonym">Lepadogaster willdenowi</name>
    <dbReference type="NCBI Taxonomy" id="441366"/>
    <lineage>
        <taxon>Eukaryota</taxon>
        <taxon>Metazoa</taxon>
        <taxon>Chordata</taxon>
        <taxon>Craniata</taxon>
        <taxon>Vertebrata</taxon>
        <taxon>Euteleostomi</taxon>
        <taxon>Actinopterygii</taxon>
        <taxon>Neopterygii</taxon>
        <taxon>Teleostei</taxon>
        <taxon>Neoteleostei</taxon>
        <taxon>Acanthomorphata</taxon>
        <taxon>Ovalentaria</taxon>
        <taxon>Blenniimorphae</taxon>
        <taxon>Blenniiformes</taxon>
        <taxon>Gobiesocoidei</taxon>
        <taxon>Gobiesocidae</taxon>
        <taxon>Gobiesocinae</taxon>
        <taxon>Gouania</taxon>
    </lineage>
</organism>
<feature type="transmembrane region" description="Helical" evidence="2">
    <location>
        <begin position="125"/>
        <end position="146"/>
    </location>
</feature>
<keyword evidence="2" id="KW-0812">Transmembrane</keyword>
<evidence type="ECO:0000313" key="4">
    <source>
        <dbReference type="Proteomes" id="UP000694680"/>
    </source>
</evidence>
<reference evidence="3" key="1">
    <citation type="submission" date="2020-06" db="EMBL/GenBank/DDBJ databases">
        <authorList>
            <consortium name="Wellcome Sanger Institute Data Sharing"/>
        </authorList>
    </citation>
    <scope>NUCLEOTIDE SEQUENCE [LARGE SCALE GENOMIC DNA]</scope>
</reference>
<comment type="similarity">
    <text evidence="1">Belongs to the TMEM70 family.</text>
</comment>